<dbReference type="EMBL" id="CAFBMC010000045">
    <property type="protein sequence ID" value="CAB4900543.1"/>
    <property type="molecule type" value="Genomic_DNA"/>
</dbReference>
<organism evidence="2">
    <name type="scientific">freshwater metagenome</name>
    <dbReference type="NCBI Taxonomy" id="449393"/>
    <lineage>
        <taxon>unclassified sequences</taxon>
        <taxon>metagenomes</taxon>
        <taxon>ecological metagenomes</taxon>
    </lineage>
</organism>
<proteinExistence type="predicted"/>
<feature type="transmembrane region" description="Helical" evidence="1">
    <location>
        <begin position="36"/>
        <end position="53"/>
    </location>
</feature>
<dbReference type="Pfam" id="PF11292">
    <property type="entry name" value="DUF3093"/>
    <property type="match status" value="1"/>
</dbReference>
<feature type="transmembrane region" description="Helical" evidence="1">
    <location>
        <begin position="12"/>
        <end position="30"/>
    </location>
</feature>
<keyword evidence="1" id="KW-0812">Transmembrane</keyword>
<dbReference type="AlphaFoldDB" id="A0A6J7G914"/>
<name>A0A6J7G914_9ZZZZ</name>
<sequence>MTSYRERLLPKWWVYVLAAGLVAMLSIAYGSAYDAVIGWLMFAVIFGLLALVMTTSSPIIEVGDGLRVDTARLPISCIGTVEILDPIQTREARRSRSHALDYTLLKMWSSTSSMAIGVKDTNDPHPGWLFSTRHPERIAAAIHDLRPSSGLTTEESETV</sequence>
<accession>A0A6J7G914</accession>
<keyword evidence="1" id="KW-1133">Transmembrane helix</keyword>
<evidence type="ECO:0000313" key="2">
    <source>
        <dbReference type="EMBL" id="CAB4900543.1"/>
    </source>
</evidence>
<gene>
    <name evidence="2" type="ORF">UFOPK3495_00931</name>
</gene>
<dbReference type="InterPro" id="IPR021443">
    <property type="entry name" value="DUF3093"/>
</dbReference>
<evidence type="ECO:0000256" key="1">
    <source>
        <dbReference type="SAM" id="Phobius"/>
    </source>
</evidence>
<keyword evidence="1" id="KW-0472">Membrane</keyword>
<reference evidence="2" key="1">
    <citation type="submission" date="2020-05" db="EMBL/GenBank/DDBJ databases">
        <authorList>
            <person name="Chiriac C."/>
            <person name="Salcher M."/>
            <person name="Ghai R."/>
            <person name="Kavagutti S V."/>
        </authorList>
    </citation>
    <scope>NUCLEOTIDE SEQUENCE</scope>
</reference>
<protein>
    <submittedName>
        <fullName evidence="2">Unannotated protein</fullName>
    </submittedName>
</protein>